<feature type="non-terminal residue" evidence="1">
    <location>
        <position position="1"/>
    </location>
</feature>
<name>A0ABV2AMS4_9EUKA</name>
<accession>A0ABV2AMS4</accession>
<organism evidence="1 2">
    <name type="scientific">Bonamia ostreae</name>
    <dbReference type="NCBI Taxonomy" id="126728"/>
    <lineage>
        <taxon>Eukaryota</taxon>
        <taxon>Sar</taxon>
        <taxon>Rhizaria</taxon>
        <taxon>Endomyxa</taxon>
        <taxon>Ascetosporea</taxon>
        <taxon>Haplosporida</taxon>
        <taxon>Bonamia</taxon>
    </lineage>
</organism>
<comment type="caution">
    <text evidence="1">The sequence shown here is derived from an EMBL/GenBank/DDBJ whole genome shotgun (WGS) entry which is preliminary data.</text>
</comment>
<protein>
    <submittedName>
        <fullName evidence="1">Uncharacterized protein</fullName>
    </submittedName>
</protein>
<gene>
    <name evidence="1" type="ORF">MHBO_002565</name>
</gene>
<keyword evidence="2" id="KW-1185">Reference proteome</keyword>
<dbReference type="EMBL" id="JBDODL010000984">
    <property type="protein sequence ID" value="MES1920965.1"/>
    <property type="molecule type" value="Genomic_DNA"/>
</dbReference>
<sequence length="78" mass="9490">KIFDPFKEIEKLKRKLEQHRAELCIKEAKLETAEKELLNFKRNDKVLFWKSKTNELQHKNEMLMISLEQKSKKLAEFE</sequence>
<dbReference type="Proteomes" id="UP001439008">
    <property type="component" value="Unassembled WGS sequence"/>
</dbReference>
<reference evidence="1 2" key="1">
    <citation type="journal article" date="2024" name="BMC Biol.">
        <title>Comparative genomics of Ascetosporea gives new insight into the evolutionary basis for animal parasitism in Rhizaria.</title>
        <authorList>
            <person name="Hiltunen Thoren M."/>
            <person name="Onut-Brannstrom I."/>
            <person name="Alfjorden A."/>
            <person name="Peckova H."/>
            <person name="Swords F."/>
            <person name="Hooper C."/>
            <person name="Holzer A.S."/>
            <person name="Bass D."/>
            <person name="Burki F."/>
        </authorList>
    </citation>
    <scope>NUCLEOTIDE SEQUENCE [LARGE SCALE GENOMIC DNA]</scope>
    <source>
        <strain evidence="1">20-A016</strain>
    </source>
</reference>
<feature type="non-terminal residue" evidence="1">
    <location>
        <position position="78"/>
    </location>
</feature>
<evidence type="ECO:0000313" key="1">
    <source>
        <dbReference type="EMBL" id="MES1920965.1"/>
    </source>
</evidence>
<proteinExistence type="predicted"/>
<evidence type="ECO:0000313" key="2">
    <source>
        <dbReference type="Proteomes" id="UP001439008"/>
    </source>
</evidence>